<name>A0A9P6CRH8_9AGAR</name>
<organism evidence="2 3">
    <name type="scientific">Pholiota conissans</name>
    <dbReference type="NCBI Taxonomy" id="109636"/>
    <lineage>
        <taxon>Eukaryota</taxon>
        <taxon>Fungi</taxon>
        <taxon>Dikarya</taxon>
        <taxon>Basidiomycota</taxon>
        <taxon>Agaricomycotina</taxon>
        <taxon>Agaricomycetes</taxon>
        <taxon>Agaricomycetidae</taxon>
        <taxon>Agaricales</taxon>
        <taxon>Agaricineae</taxon>
        <taxon>Strophariaceae</taxon>
        <taxon>Pholiota</taxon>
    </lineage>
</organism>
<reference evidence="2" key="1">
    <citation type="submission" date="2020-11" db="EMBL/GenBank/DDBJ databases">
        <authorList>
            <consortium name="DOE Joint Genome Institute"/>
            <person name="Ahrendt S."/>
            <person name="Riley R."/>
            <person name="Andreopoulos W."/>
            <person name="Labutti K."/>
            <person name="Pangilinan J."/>
            <person name="Ruiz-Duenas F.J."/>
            <person name="Barrasa J.M."/>
            <person name="Sanchez-Garcia M."/>
            <person name="Camarero S."/>
            <person name="Miyauchi S."/>
            <person name="Serrano A."/>
            <person name="Linde D."/>
            <person name="Babiker R."/>
            <person name="Drula E."/>
            <person name="Ayuso-Fernandez I."/>
            <person name="Pacheco R."/>
            <person name="Padilla G."/>
            <person name="Ferreira P."/>
            <person name="Barriuso J."/>
            <person name="Kellner H."/>
            <person name="Castanera R."/>
            <person name="Alfaro M."/>
            <person name="Ramirez L."/>
            <person name="Pisabarro A.G."/>
            <person name="Kuo A."/>
            <person name="Tritt A."/>
            <person name="Lipzen A."/>
            <person name="He G."/>
            <person name="Yan M."/>
            <person name="Ng V."/>
            <person name="Cullen D."/>
            <person name="Martin F."/>
            <person name="Rosso M.-N."/>
            <person name="Henrissat B."/>
            <person name="Hibbett D."/>
            <person name="Martinez A.T."/>
            <person name="Grigoriev I.V."/>
        </authorList>
    </citation>
    <scope>NUCLEOTIDE SEQUENCE</scope>
    <source>
        <strain evidence="2">CIRM-BRFM 674</strain>
    </source>
</reference>
<feature type="compositionally biased region" description="Acidic residues" evidence="1">
    <location>
        <begin position="30"/>
        <end position="47"/>
    </location>
</feature>
<dbReference type="PANTHER" id="PTHR11125:SF7">
    <property type="entry name" value="TRANSCRIPTION ELONGATION FACTOR SPT5"/>
    <property type="match status" value="1"/>
</dbReference>
<dbReference type="Proteomes" id="UP000807469">
    <property type="component" value="Unassembled WGS sequence"/>
</dbReference>
<dbReference type="PANTHER" id="PTHR11125">
    <property type="entry name" value="SUPPRESSOR OF TY 5"/>
    <property type="match status" value="1"/>
</dbReference>
<sequence>IMQPTRPNKRQRTSKEGKPNEKKNVFLDLEAAEDGGSDNEEENDLGDFEQQIIDAEEDEVDGFADHFALFQLMRQAQGDEDSWTNLLKRAYTRSRPLNEEHAEAPHEVDYGYSLRENDLLWEIGCKVGLEEAVIFEIVRRAFDEHMPEPLAKSAVATHVPGRIYAEVGSFEEAVKLARSVSALNPSLVQPVPRERIMTVLNISSSRYPLQQWARVSGKKKQWRIYTGDAGFIQRFESYNKKFLALLPRLIQDEAEAQYTRPRQALAVRAQLEQRFGVDSIVDDIHGSGRCVSDIF</sequence>
<keyword evidence="3" id="KW-1185">Reference proteome</keyword>
<dbReference type="EMBL" id="MU156327">
    <property type="protein sequence ID" value="KAF9470079.1"/>
    <property type="molecule type" value="Genomic_DNA"/>
</dbReference>
<comment type="caution">
    <text evidence="2">The sequence shown here is derived from an EMBL/GenBank/DDBJ whole genome shotgun (WGS) entry which is preliminary data.</text>
</comment>
<proteinExistence type="predicted"/>
<evidence type="ECO:0000256" key="1">
    <source>
        <dbReference type="SAM" id="MobiDB-lite"/>
    </source>
</evidence>
<dbReference type="GO" id="GO:0006368">
    <property type="term" value="P:transcription elongation by RNA polymerase II"/>
    <property type="evidence" value="ECO:0007669"/>
    <property type="project" value="TreeGrafter"/>
</dbReference>
<feature type="non-terminal residue" evidence="2">
    <location>
        <position position="1"/>
    </location>
</feature>
<dbReference type="InterPro" id="IPR039659">
    <property type="entry name" value="SPT5"/>
</dbReference>
<dbReference type="GO" id="GO:0003729">
    <property type="term" value="F:mRNA binding"/>
    <property type="evidence" value="ECO:0007669"/>
    <property type="project" value="TreeGrafter"/>
</dbReference>
<dbReference type="GO" id="GO:0032784">
    <property type="term" value="P:regulation of DNA-templated transcription elongation"/>
    <property type="evidence" value="ECO:0007669"/>
    <property type="project" value="InterPro"/>
</dbReference>
<gene>
    <name evidence="2" type="ORF">BDN70DRAFT_902401</name>
</gene>
<evidence type="ECO:0000313" key="3">
    <source>
        <dbReference type="Proteomes" id="UP000807469"/>
    </source>
</evidence>
<protein>
    <submittedName>
        <fullName evidence="2">Uncharacterized protein</fullName>
    </submittedName>
</protein>
<feature type="region of interest" description="Disordered" evidence="1">
    <location>
        <begin position="1"/>
        <end position="47"/>
    </location>
</feature>
<dbReference type="GO" id="GO:0006357">
    <property type="term" value="P:regulation of transcription by RNA polymerase II"/>
    <property type="evidence" value="ECO:0007669"/>
    <property type="project" value="InterPro"/>
</dbReference>
<accession>A0A9P6CRH8</accession>
<dbReference type="Gene3D" id="3.30.70.940">
    <property type="entry name" value="NusG, N-terminal domain"/>
    <property type="match status" value="1"/>
</dbReference>
<dbReference type="GO" id="GO:0032044">
    <property type="term" value="C:DSIF complex"/>
    <property type="evidence" value="ECO:0007669"/>
    <property type="project" value="TreeGrafter"/>
</dbReference>
<dbReference type="OrthoDB" id="3066781at2759"/>
<evidence type="ECO:0000313" key="2">
    <source>
        <dbReference type="EMBL" id="KAF9470079.1"/>
    </source>
</evidence>
<feature type="compositionally biased region" description="Basic and acidic residues" evidence="1">
    <location>
        <begin position="13"/>
        <end position="25"/>
    </location>
</feature>
<dbReference type="AlphaFoldDB" id="A0A9P6CRH8"/>
<dbReference type="InterPro" id="IPR036735">
    <property type="entry name" value="NGN_dom_sf"/>
</dbReference>